<dbReference type="EMBL" id="JADBJN010000004">
    <property type="protein sequence ID" value="KAG5667870.1"/>
    <property type="molecule type" value="Genomic_DNA"/>
</dbReference>
<keyword evidence="1" id="KW-0472">Membrane</keyword>
<keyword evidence="1" id="KW-0812">Transmembrane</keyword>
<keyword evidence="2" id="KW-0732">Signal</keyword>
<dbReference type="AlphaFoldDB" id="A0A9J6BEB3"/>
<feature type="chain" id="PRO_5039901648" evidence="2">
    <location>
        <begin position="20"/>
        <end position="268"/>
    </location>
</feature>
<reference evidence="3" key="1">
    <citation type="submission" date="2021-03" db="EMBL/GenBank/DDBJ databases">
        <title>Chromosome level genome of the anhydrobiotic midge Polypedilum vanderplanki.</title>
        <authorList>
            <person name="Yoshida Y."/>
            <person name="Kikawada T."/>
            <person name="Gusev O."/>
        </authorList>
    </citation>
    <scope>NUCLEOTIDE SEQUENCE</scope>
    <source>
        <strain evidence="3">NIAS01</strain>
        <tissue evidence="3">Whole body or cell culture</tissue>
    </source>
</reference>
<sequence length="268" mass="31584">MRFLKFFIIISIFFTSVYSYQVECNENLRENRKQMRDILKLIGSIYFITDLTEINQDIWKNSFENKLLEHKFKNDFIYPPQFIQSYNSFTRFTILVPIGNKTFVFASENIKRSSIRRINKNFLSGDFCMEKSYQTEYYQLWQESNVTGCSLAMFVCHVAPTNLENKFSSTKEILILTKGEKVLGENEIKACFESKIYMNGLKFMEFKSKGLCICDDMDYYINDCENENGNFFENNDDDFTYIYGIVGTVGIFILILFIAAFYDCLIEN</sequence>
<proteinExistence type="predicted"/>
<evidence type="ECO:0000256" key="1">
    <source>
        <dbReference type="SAM" id="Phobius"/>
    </source>
</evidence>
<dbReference type="Proteomes" id="UP001107558">
    <property type="component" value="Chromosome 4"/>
</dbReference>
<feature type="signal peptide" evidence="2">
    <location>
        <begin position="1"/>
        <end position="19"/>
    </location>
</feature>
<evidence type="ECO:0000256" key="2">
    <source>
        <dbReference type="SAM" id="SignalP"/>
    </source>
</evidence>
<evidence type="ECO:0000313" key="4">
    <source>
        <dbReference type="Proteomes" id="UP001107558"/>
    </source>
</evidence>
<keyword evidence="4" id="KW-1185">Reference proteome</keyword>
<gene>
    <name evidence="3" type="ORF">PVAND_015837</name>
</gene>
<name>A0A9J6BEB3_POLVA</name>
<accession>A0A9J6BEB3</accession>
<protein>
    <submittedName>
        <fullName evidence="3">Uncharacterized protein</fullName>
    </submittedName>
</protein>
<keyword evidence="1" id="KW-1133">Transmembrane helix</keyword>
<evidence type="ECO:0000313" key="3">
    <source>
        <dbReference type="EMBL" id="KAG5667870.1"/>
    </source>
</evidence>
<feature type="transmembrane region" description="Helical" evidence="1">
    <location>
        <begin position="241"/>
        <end position="262"/>
    </location>
</feature>
<organism evidence="3 4">
    <name type="scientific">Polypedilum vanderplanki</name>
    <name type="common">Sleeping chironomid midge</name>
    <dbReference type="NCBI Taxonomy" id="319348"/>
    <lineage>
        <taxon>Eukaryota</taxon>
        <taxon>Metazoa</taxon>
        <taxon>Ecdysozoa</taxon>
        <taxon>Arthropoda</taxon>
        <taxon>Hexapoda</taxon>
        <taxon>Insecta</taxon>
        <taxon>Pterygota</taxon>
        <taxon>Neoptera</taxon>
        <taxon>Endopterygota</taxon>
        <taxon>Diptera</taxon>
        <taxon>Nematocera</taxon>
        <taxon>Chironomoidea</taxon>
        <taxon>Chironomidae</taxon>
        <taxon>Chironominae</taxon>
        <taxon>Polypedilum</taxon>
        <taxon>Polypedilum</taxon>
    </lineage>
</organism>
<comment type="caution">
    <text evidence="3">The sequence shown here is derived from an EMBL/GenBank/DDBJ whole genome shotgun (WGS) entry which is preliminary data.</text>
</comment>